<dbReference type="RefSeq" id="WP_064121718.1">
    <property type="nucleotide sequence ID" value="NZ_CP015243.1"/>
</dbReference>
<dbReference type="PANTHER" id="PTHR42794">
    <property type="entry name" value="HEMIN IMPORT ATP-BINDING PROTEIN HMUV"/>
    <property type="match status" value="1"/>
</dbReference>
<accession>A0A172YCA5</accession>
<dbReference type="InterPro" id="IPR003439">
    <property type="entry name" value="ABC_transporter-like_ATP-bd"/>
</dbReference>
<dbReference type="EMBL" id="CP015243">
    <property type="protein sequence ID" value="ANF56746.1"/>
    <property type="molecule type" value="Genomic_DNA"/>
</dbReference>
<protein>
    <submittedName>
        <fullName evidence="4">ABC transporter</fullName>
    </submittedName>
</protein>
<dbReference type="GO" id="GO:0005524">
    <property type="term" value="F:ATP binding"/>
    <property type="evidence" value="ECO:0007669"/>
    <property type="project" value="UniProtKB-KW"/>
</dbReference>
<keyword evidence="2" id="KW-0067">ATP-binding</keyword>
<dbReference type="SUPFAM" id="SSF52540">
    <property type="entry name" value="P-loop containing nucleoside triphosphate hydrolases"/>
    <property type="match status" value="1"/>
</dbReference>
<dbReference type="Proteomes" id="UP000077875">
    <property type="component" value="Chromosome"/>
</dbReference>
<name>A0A172YCA5_9GAMM</name>
<dbReference type="Pfam" id="PF00005">
    <property type="entry name" value="ABC_tran"/>
    <property type="match status" value="1"/>
</dbReference>
<gene>
    <name evidence="4" type="ORF">A5892_04070</name>
</gene>
<dbReference type="GO" id="GO:0016887">
    <property type="term" value="F:ATP hydrolysis activity"/>
    <property type="evidence" value="ECO:0007669"/>
    <property type="project" value="InterPro"/>
</dbReference>
<keyword evidence="5" id="KW-1185">Reference proteome</keyword>
<proteinExistence type="predicted"/>
<organism evidence="4 5">
    <name type="scientific">Halotalea alkalilenta</name>
    <dbReference type="NCBI Taxonomy" id="376489"/>
    <lineage>
        <taxon>Bacteria</taxon>
        <taxon>Pseudomonadati</taxon>
        <taxon>Pseudomonadota</taxon>
        <taxon>Gammaproteobacteria</taxon>
        <taxon>Oceanospirillales</taxon>
        <taxon>Halomonadaceae</taxon>
        <taxon>Halotalea</taxon>
    </lineage>
</organism>
<evidence type="ECO:0000256" key="2">
    <source>
        <dbReference type="ARBA" id="ARBA00022840"/>
    </source>
</evidence>
<dbReference type="InterPro" id="IPR003593">
    <property type="entry name" value="AAA+_ATPase"/>
</dbReference>
<dbReference type="PANTHER" id="PTHR42794:SF2">
    <property type="entry name" value="ABC TRANSPORTER ATP-BINDING PROTEIN"/>
    <property type="match status" value="1"/>
</dbReference>
<feature type="domain" description="ABC transporter" evidence="3">
    <location>
        <begin position="4"/>
        <end position="213"/>
    </location>
</feature>
<keyword evidence="1" id="KW-0547">Nucleotide-binding</keyword>
<dbReference type="Gene3D" id="3.40.50.300">
    <property type="entry name" value="P-loop containing nucleotide triphosphate hydrolases"/>
    <property type="match status" value="1"/>
</dbReference>
<dbReference type="AlphaFoldDB" id="A0A172YCA5"/>
<dbReference type="STRING" id="376489.A5892_04070"/>
<sequence length="217" mass="23123">MSQLALRDATASYGDRAVLGPLDLTLVPGERVALVGKSGAGKSTLLGLMHDRWRQQGVALLPQELGLVPTLTVFHNVFIGRLHTHPGWYNLITLARPFRRDVEAVTPLLARLGIADKCWSPAGELSGGQRQRVAAGRALFQAGAVLLADEPVSALDGPQAETVMAALTEAYPTAVLAMHDLDLALRFCDRVIGISDGTIAIDQPSLRLSAGDLLALY</sequence>
<dbReference type="SMART" id="SM00382">
    <property type="entry name" value="AAA"/>
    <property type="match status" value="1"/>
</dbReference>
<dbReference type="InterPro" id="IPR027417">
    <property type="entry name" value="P-loop_NTPase"/>
</dbReference>
<dbReference type="KEGG" id="haa:A5892_04070"/>
<reference evidence="4 5" key="1">
    <citation type="submission" date="2016-04" db="EMBL/GenBank/DDBJ databases">
        <title>Complete Genome Sequence of Halotalea alkalilenta IHB B 13600.</title>
        <authorList>
            <person name="Swarnkar M.K."/>
            <person name="Sharma A."/>
            <person name="Kaushal K."/>
            <person name="Soni R."/>
            <person name="Rana S."/>
            <person name="Singh A.K."/>
            <person name="Gulati A."/>
        </authorList>
    </citation>
    <scope>NUCLEOTIDE SEQUENCE [LARGE SCALE GENOMIC DNA]</scope>
    <source>
        <strain evidence="4 5">IHB B 13600</strain>
    </source>
</reference>
<evidence type="ECO:0000313" key="4">
    <source>
        <dbReference type="EMBL" id="ANF56746.1"/>
    </source>
</evidence>
<dbReference type="PROSITE" id="PS50893">
    <property type="entry name" value="ABC_TRANSPORTER_2"/>
    <property type="match status" value="1"/>
</dbReference>
<evidence type="ECO:0000313" key="5">
    <source>
        <dbReference type="Proteomes" id="UP000077875"/>
    </source>
</evidence>
<evidence type="ECO:0000259" key="3">
    <source>
        <dbReference type="PROSITE" id="PS50893"/>
    </source>
</evidence>
<evidence type="ECO:0000256" key="1">
    <source>
        <dbReference type="ARBA" id="ARBA00022741"/>
    </source>
</evidence>